<dbReference type="Proteomes" id="UP000308730">
    <property type="component" value="Unassembled WGS sequence"/>
</dbReference>
<dbReference type="OrthoDB" id="354769at2759"/>
<feature type="region of interest" description="Disordered" evidence="1">
    <location>
        <begin position="186"/>
        <end position="208"/>
    </location>
</feature>
<evidence type="ECO:0000313" key="2">
    <source>
        <dbReference type="EMBL" id="THH26311.1"/>
    </source>
</evidence>
<feature type="compositionally biased region" description="Pro residues" evidence="1">
    <location>
        <begin position="197"/>
        <end position="208"/>
    </location>
</feature>
<evidence type="ECO:0000313" key="3">
    <source>
        <dbReference type="Proteomes" id="UP000308730"/>
    </source>
</evidence>
<gene>
    <name evidence="2" type="ORF">EUX98_g7878</name>
</gene>
<feature type="compositionally biased region" description="Polar residues" evidence="1">
    <location>
        <begin position="467"/>
        <end position="478"/>
    </location>
</feature>
<dbReference type="EMBL" id="SGPM01000366">
    <property type="protein sequence ID" value="THH26311.1"/>
    <property type="molecule type" value="Genomic_DNA"/>
</dbReference>
<keyword evidence="3" id="KW-1185">Reference proteome</keyword>
<sequence length="701" mass="77044">MSPDHESFMELSPVTTPRSAEFSYEDVSMHERVTSIYSTASFAVNPKLYKQKSKEVDMDFPVIRVPTPGRGKPPVPTSPKPDFISKSHPGHRSSSVDTGRNDSRTLSKHLQTLPPTTTFLNPRERADRVRQNRKLTQMFGQTPGNLEAIALSTSPYDTSVLPPSHLSASANHAASFGAKRKHQRAVASMSATEEPTTPVPPSPRAVWPPPEGTVYLSLSGARRHSSPLTTTEFTLPAIETVSTSWDDMHRLPHRMQDPTDLIEVGSEEGVPYTDWSSHIGHAPNSKLGMASPGSPTSFIDLSDEEGPGDSPSIISVETPKAYTRRGGLALPSPSVSSLQESLSPSEDIEEEGRRRKRDKVARLHRFLGSRIPADLVLAQVDARSATPPPVPTVSPMAANNDARYKSRIRRRRSSSAAELGGTWSDEIDRLKEDLNEREKAINVRRAVKMEKMFGVAPPQTLYHTRHNASPSSGGQASTGLPAPRRTPPQSPITTALRNLNASAYTRGRPKKNERPGTADSSEPLIRSADSDDTQIAHGLSDLYLHYRHSLNSLNDIIDRDDKESLVDLHDLLHGNAAETPLQPFSLQDAANSIPSTSKAERRRSLPVRTSMTSINSEFSVNTIGSLTPQILDASAFQNRRKRAAKLTQFFGVDYRDLVSEILDSIEKGVEEEGGRGALQVDEVQDLLQKLRKLKVKRNLLS</sequence>
<feature type="region of interest" description="Disordered" evidence="1">
    <location>
        <begin position="1"/>
        <end position="20"/>
    </location>
</feature>
<organism evidence="2 3">
    <name type="scientific">Antrodiella citrinella</name>
    <dbReference type="NCBI Taxonomy" id="2447956"/>
    <lineage>
        <taxon>Eukaryota</taxon>
        <taxon>Fungi</taxon>
        <taxon>Dikarya</taxon>
        <taxon>Basidiomycota</taxon>
        <taxon>Agaricomycotina</taxon>
        <taxon>Agaricomycetes</taxon>
        <taxon>Polyporales</taxon>
        <taxon>Steccherinaceae</taxon>
        <taxon>Antrodiella</taxon>
    </lineage>
</organism>
<accession>A0A4S4MMS5</accession>
<feature type="region of interest" description="Disordered" evidence="1">
    <location>
        <begin position="461"/>
        <end position="532"/>
    </location>
</feature>
<reference evidence="2 3" key="1">
    <citation type="submission" date="2019-02" db="EMBL/GenBank/DDBJ databases">
        <title>Genome sequencing of the rare red list fungi Antrodiella citrinella (Flaviporus citrinellus).</title>
        <authorList>
            <person name="Buettner E."/>
            <person name="Kellner H."/>
        </authorList>
    </citation>
    <scope>NUCLEOTIDE SEQUENCE [LARGE SCALE GENOMIC DNA]</scope>
    <source>
        <strain evidence="2 3">DSM 108506</strain>
    </source>
</reference>
<name>A0A4S4MMS5_9APHY</name>
<dbReference type="AlphaFoldDB" id="A0A4S4MMS5"/>
<comment type="caution">
    <text evidence="2">The sequence shown here is derived from an EMBL/GenBank/DDBJ whole genome shotgun (WGS) entry which is preliminary data.</text>
</comment>
<feature type="compositionally biased region" description="Low complexity" evidence="1">
    <location>
        <begin position="330"/>
        <end position="345"/>
    </location>
</feature>
<evidence type="ECO:0000256" key="1">
    <source>
        <dbReference type="SAM" id="MobiDB-lite"/>
    </source>
</evidence>
<proteinExistence type="predicted"/>
<feature type="region of interest" description="Disordered" evidence="1">
    <location>
        <begin position="62"/>
        <end position="119"/>
    </location>
</feature>
<protein>
    <submittedName>
        <fullName evidence="2">Uncharacterized protein</fullName>
    </submittedName>
</protein>
<feature type="compositionally biased region" description="Polar residues" evidence="1">
    <location>
        <begin position="108"/>
        <end position="119"/>
    </location>
</feature>
<feature type="region of interest" description="Disordered" evidence="1">
    <location>
        <begin position="285"/>
        <end position="357"/>
    </location>
</feature>
<feature type="compositionally biased region" description="Polar residues" evidence="1">
    <location>
        <begin position="491"/>
        <end position="503"/>
    </location>
</feature>